<evidence type="ECO:0000259" key="10">
    <source>
        <dbReference type="Pfam" id="PF02518"/>
    </source>
</evidence>
<evidence type="ECO:0000256" key="2">
    <source>
        <dbReference type="ARBA" id="ARBA00012438"/>
    </source>
</evidence>
<keyword evidence="9" id="KW-1133">Transmembrane helix</keyword>
<protein>
    <recommendedName>
        <fullName evidence="2">histidine kinase</fullName>
        <ecNumber evidence="2">2.7.13.3</ecNumber>
    </recommendedName>
</protein>
<keyword evidence="4" id="KW-0808">Transferase</keyword>
<accession>A0ABU5K6X3</accession>
<evidence type="ECO:0000259" key="11">
    <source>
        <dbReference type="Pfam" id="PF07730"/>
    </source>
</evidence>
<evidence type="ECO:0000256" key="8">
    <source>
        <dbReference type="ARBA" id="ARBA00023012"/>
    </source>
</evidence>
<evidence type="ECO:0000313" key="13">
    <source>
        <dbReference type="Proteomes" id="UP001291999"/>
    </source>
</evidence>
<dbReference type="CDD" id="cd16917">
    <property type="entry name" value="HATPase_UhpB-NarQ-NarX-like"/>
    <property type="match status" value="1"/>
</dbReference>
<evidence type="ECO:0000313" key="12">
    <source>
        <dbReference type="EMBL" id="MDZ5660720.1"/>
    </source>
</evidence>
<evidence type="ECO:0000256" key="6">
    <source>
        <dbReference type="ARBA" id="ARBA00022777"/>
    </source>
</evidence>
<keyword evidence="8" id="KW-0902">Two-component regulatory system</keyword>
<keyword evidence="5" id="KW-0547">Nucleotide-binding</keyword>
<feature type="transmembrane region" description="Helical" evidence="9">
    <location>
        <begin position="122"/>
        <end position="140"/>
    </location>
</feature>
<gene>
    <name evidence="12" type="ORF">SFC79_02990</name>
</gene>
<keyword evidence="9" id="KW-0472">Membrane</keyword>
<keyword evidence="13" id="KW-1185">Reference proteome</keyword>
<feature type="transmembrane region" description="Helical" evidence="9">
    <location>
        <begin position="6"/>
        <end position="23"/>
    </location>
</feature>
<feature type="domain" description="Histidine kinase/HSP90-like ATPase" evidence="10">
    <location>
        <begin position="275"/>
        <end position="356"/>
    </location>
</feature>
<feature type="transmembrane region" description="Helical" evidence="9">
    <location>
        <begin position="53"/>
        <end position="70"/>
    </location>
</feature>
<comment type="catalytic activity">
    <reaction evidence="1">
        <text>ATP + protein L-histidine = ADP + protein N-phospho-L-histidine.</text>
        <dbReference type="EC" id="2.7.13.3"/>
    </reaction>
</comment>
<dbReference type="GO" id="GO:0016301">
    <property type="term" value="F:kinase activity"/>
    <property type="evidence" value="ECO:0007669"/>
    <property type="project" value="UniProtKB-KW"/>
</dbReference>
<dbReference type="InterPro" id="IPR003594">
    <property type="entry name" value="HATPase_dom"/>
</dbReference>
<dbReference type="PANTHER" id="PTHR24421:SF10">
    <property type="entry name" value="NITRATE_NITRITE SENSOR PROTEIN NARQ"/>
    <property type="match status" value="1"/>
</dbReference>
<dbReference type="EC" id="2.7.13.3" evidence="2"/>
<dbReference type="InterPro" id="IPR050482">
    <property type="entry name" value="Sensor_HK_TwoCompSys"/>
</dbReference>
<feature type="domain" description="Signal transduction histidine kinase subgroup 3 dimerisation and phosphoacceptor" evidence="11">
    <location>
        <begin position="164"/>
        <end position="228"/>
    </location>
</feature>
<comment type="caution">
    <text evidence="12">The sequence shown here is derived from an EMBL/GenBank/DDBJ whole genome shotgun (WGS) entry which is preliminary data.</text>
</comment>
<dbReference type="InterPro" id="IPR011712">
    <property type="entry name" value="Sig_transdc_His_kin_sub3_dim/P"/>
</dbReference>
<dbReference type="Proteomes" id="UP001291999">
    <property type="component" value="Unassembled WGS sequence"/>
</dbReference>
<dbReference type="Pfam" id="PF07730">
    <property type="entry name" value="HisKA_3"/>
    <property type="match status" value="1"/>
</dbReference>
<evidence type="ECO:0000256" key="7">
    <source>
        <dbReference type="ARBA" id="ARBA00022840"/>
    </source>
</evidence>
<feature type="transmembrane region" description="Helical" evidence="9">
    <location>
        <begin position="77"/>
        <end position="110"/>
    </location>
</feature>
<keyword evidence="7" id="KW-0067">ATP-binding</keyword>
<reference evidence="12 13" key="1">
    <citation type="submission" date="2023-11" db="EMBL/GenBank/DDBJ databases">
        <title>Novel species in genus Nocardioides.</title>
        <authorList>
            <person name="Zhou H."/>
        </authorList>
    </citation>
    <scope>NUCLEOTIDE SEQUENCE [LARGE SCALE GENOMIC DNA]</scope>
    <source>
        <strain evidence="12 13">S-58</strain>
    </source>
</reference>
<feature type="transmembrane region" description="Helical" evidence="9">
    <location>
        <begin position="30"/>
        <end position="47"/>
    </location>
</feature>
<organism evidence="12 13">
    <name type="scientific">Nocardioides renjunii</name>
    <dbReference type="NCBI Taxonomy" id="3095075"/>
    <lineage>
        <taxon>Bacteria</taxon>
        <taxon>Bacillati</taxon>
        <taxon>Actinomycetota</taxon>
        <taxon>Actinomycetes</taxon>
        <taxon>Propionibacteriales</taxon>
        <taxon>Nocardioidaceae</taxon>
        <taxon>Nocardioides</taxon>
    </lineage>
</organism>
<keyword evidence="3" id="KW-0597">Phosphoprotein</keyword>
<dbReference type="Gene3D" id="1.20.5.1930">
    <property type="match status" value="1"/>
</dbReference>
<evidence type="ECO:0000256" key="9">
    <source>
        <dbReference type="SAM" id="Phobius"/>
    </source>
</evidence>
<evidence type="ECO:0000256" key="3">
    <source>
        <dbReference type="ARBA" id="ARBA00022553"/>
    </source>
</evidence>
<evidence type="ECO:0000256" key="1">
    <source>
        <dbReference type="ARBA" id="ARBA00000085"/>
    </source>
</evidence>
<name>A0ABU5K6X3_9ACTN</name>
<dbReference type="RefSeq" id="WP_322423858.1">
    <property type="nucleotide sequence ID" value="NZ_JAXQPW010000001.1"/>
</dbReference>
<keyword evidence="9" id="KW-0812">Transmembrane</keyword>
<dbReference type="Gene3D" id="3.30.565.10">
    <property type="entry name" value="Histidine kinase-like ATPase, C-terminal domain"/>
    <property type="match status" value="1"/>
</dbReference>
<dbReference type="Pfam" id="PF02518">
    <property type="entry name" value="HATPase_c"/>
    <property type="match status" value="1"/>
</dbReference>
<proteinExistence type="predicted"/>
<evidence type="ECO:0000256" key="5">
    <source>
        <dbReference type="ARBA" id="ARBA00022741"/>
    </source>
</evidence>
<keyword evidence="6 12" id="KW-0418">Kinase</keyword>
<evidence type="ECO:0000256" key="4">
    <source>
        <dbReference type="ARBA" id="ARBA00022679"/>
    </source>
</evidence>
<dbReference type="EMBL" id="JAXQPW010000001">
    <property type="protein sequence ID" value="MDZ5660720.1"/>
    <property type="molecule type" value="Genomic_DNA"/>
</dbReference>
<dbReference type="PANTHER" id="PTHR24421">
    <property type="entry name" value="NITRATE/NITRITE SENSOR PROTEIN NARX-RELATED"/>
    <property type="match status" value="1"/>
</dbReference>
<dbReference type="InterPro" id="IPR036890">
    <property type="entry name" value="HATPase_C_sf"/>
</dbReference>
<sequence length="357" mass="37008">MDEAARRAAPLVVAVLVVIGAILSSQRPAVALAGATVAVLVTVALAVRAASGWTLALGLSVAAAGVAVVCHDHPANLGWFTICVLVGWCAFAAPAAIALTFGGVLMLGFVGQWLVYSDESGWGAWIAGTAFTTVACIFARRQRVLLDQLREAQAGLADRTRAEERNRIAAEMHDVIGHALTVSLLHVSSARLAMDEEPAEARASLEEAERLARRSLEEVRASVGLMRSGPADAAPLPGAGDLPELVESYRRAGAPVSLRVVGDPGALHATASLATYRIAQEALTNAVRHAPGARTEVELRVEGDATRLTVDSDGPPGRRTPDGVGLASMRERAEAVGGRLAAGPAGTGWRVEAVLPG</sequence>
<dbReference type="SUPFAM" id="SSF55874">
    <property type="entry name" value="ATPase domain of HSP90 chaperone/DNA topoisomerase II/histidine kinase"/>
    <property type="match status" value="1"/>
</dbReference>